<sequence>MAEFTPIETQEALNAIIVERVEQAKRSVRKEFEGYLSPEDVASKYEGYLSADEVKEKYKGYLSPEDAAIKDAKIKQYETDSVKTRIALEAGLPYDMVSRVQGDSEEALKKDAEQLAGWIKNTHHEPPLKSTEPNVDSKDKALKGMLKELKGE</sequence>
<feature type="region of interest" description="Disordered" evidence="1">
    <location>
        <begin position="119"/>
        <end position="140"/>
    </location>
</feature>
<organism evidence="2">
    <name type="scientific">Phage sp. ctgh419</name>
    <dbReference type="NCBI Taxonomy" id="2828009"/>
    <lineage>
        <taxon>Viruses</taxon>
    </lineage>
</organism>
<reference evidence="2" key="1">
    <citation type="journal article" date="2021" name="Proc. Natl. Acad. Sci. U.S.A.">
        <title>A Catalog of Tens of Thousands of Viruses from Human Metagenomes Reveals Hidden Associations with Chronic Diseases.</title>
        <authorList>
            <person name="Tisza M.J."/>
            <person name="Buck C.B."/>
        </authorList>
    </citation>
    <scope>NUCLEOTIDE SEQUENCE</scope>
    <source>
        <strain evidence="2">Ctgh419</strain>
    </source>
</reference>
<name>A0A8S5SLC7_9VIRU</name>
<accession>A0A8S5SLC7</accession>
<proteinExistence type="predicted"/>
<protein>
    <submittedName>
        <fullName evidence="2">Major head protein</fullName>
    </submittedName>
</protein>
<dbReference type="EMBL" id="BK032618">
    <property type="protein sequence ID" value="DAF51619.1"/>
    <property type="molecule type" value="Genomic_DNA"/>
</dbReference>
<evidence type="ECO:0000256" key="1">
    <source>
        <dbReference type="SAM" id="MobiDB-lite"/>
    </source>
</evidence>
<evidence type="ECO:0000313" key="2">
    <source>
        <dbReference type="EMBL" id="DAF51619.1"/>
    </source>
</evidence>